<dbReference type="InterPro" id="IPR032675">
    <property type="entry name" value="LRR_dom_sf"/>
</dbReference>
<sequence length="397" mass="44331">MKVMKRLFSRLRRRSGAKNTRVSHDDETDLLQGVVGESLLLTNAFFVGPPVSLTDLLDALREGCIMTPCTNIQVERSFLDCLSVTEQFLFWNVLGKSRQIKRVSLVGIDPLPTHVLATLLQSPILVELELSHVRLVGDLKVLRGDALASLCTIHLWNVDVATTSGTTASQPQQNDFVKLIMNLPQLHELALGDGFAFDGPQITAICNALSRPCHPLKSLRLMGASSNHNNHYFSHGYHVTQALDDQASVALATMLQTNRSLQSLELSNLQIGLVPLANALRQDNRTLCQFHVFQVHLFCRQDTTVEETNALVEMLRDNPVLTSCLLPTCSTRSEMDFYLQLNRHGLRDIQVDVNRSRYTVVELLAAENDNNVNNNGNKLSLDCIYHVLRDNPTLMNV</sequence>
<dbReference type="Proteomes" id="UP001153069">
    <property type="component" value="Unassembled WGS sequence"/>
</dbReference>
<keyword evidence="2" id="KW-1185">Reference proteome</keyword>
<dbReference type="EMBL" id="CAICTM010000397">
    <property type="protein sequence ID" value="CAB9509643.1"/>
    <property type="molecule type" value="Genomic_DNA"/>
</dbReference>
<dbReference type="Gene3D" id="3.80.10.10">
    <property type="entry name" value="Ribonuclease Inhibitor"/>
    <property type="match status" value="1"/>
</dbReference>
<protein>
    <submittedName>
        <fullName evidence="1">Uncharacterized protein</fullName>
    </submittedName>
</protein>
<accession>A0A9N8DVB8</accession>
<gene>
    <name evidence="1" type="ORF">SEMRO_398_G134730.1</name>
</gene>
<dbReference type="AlphaFoldDB" id="A0A9N8DVB8"/>
<comment type="caution">
    <text evidence="1">The sequence shown here is derived from an EMBL/GenBank/DDBJ whole genome shotgun (WGS) entry which is preliminary data.</text>
</comment>
<dbReference type="SUPFAM" id="SSF52047">
    <property type="entry name" value="RNI-like"/>
    <property type="match status" value="1"/>
</dbReference>
<evidence type="ECO:0000313" key="2">
    <source>
        <dbReference type="Proteomes" id="UP001153069"/>
    </source>
</evidence>
<reference evidence="1" key="1">
    <citation type="submission" date="2020-06" db="EMBL/GenBank/DDBJ databases">
        <authorList>
            <consortium name="Plant Systems Biology data submission"/>
        </authorList>
    </citation>
    <scope>NUCLEOTIDE SEQUENCE</scope>
    <source>
        <strain evidence="1">D6</strain>
    </source>
</reference>
<name>A0A9N8DVB8_9STRA</name>
<evidence type="ECO:0000313" key="1">
    <source>
        <dbReference type="EMBL" id="CAB9509643.1"/>
    </source>
</evidence>
<proteinExistence type="predicted"/>
<organism evidence="1 2">
    <name type="scientific">Seminavis robusta</name>
    <dbReference type="NCBI Taxonomy" id="568900"/>
    <lineage>
        <taxon>Eukaryota</taxon>
        <taxon>Sar</taxon>
        <taxon>Stramenopiles</taxon>
        <taxon>Ochrophyta</taxon>
        <taxon>Bacillariophyta</taxon>
        <taxon>Bacillariophyceae</taxon>
        <taxon>Bacillariophycidae</taxon>
        <taxon>Naviculales</taxon>
        <taxon>Naviculaceae</taxon>
        <taxon>Seminavis</taxon>
    </lineage>
</organism>